<feature type="compositionally biased region" description="Polar residues" evidence="6">
    <location>
        <begin position="32"/>
        <end position="44"/>
    </location>
</feature>
<dbReference type="EMBL" id="QUTD01011459">
    <property type="protein sequence ID" value="RHY39906.1"/>
    <property type="molecule type" value="Genomic_DNA"/>
</dbReference>
<organism evidence="12 13">
    <name type="scientific">Aphanomyces astaci</name>
    <name type="common">Crayfish plague agent</name>
    <dbReference type="NCBI Taxonomy" id="112090"/>
    <lineage>
        <taxon>Eukaryota</taxon>
        <taxon>Sar</taxon>
        <taxon>Stramenopiles</taxon>
        <taxon>Oomycota</taxon>
        <taxon>Saprolegniomycetes</taxon>
        <taxon>Saprolegniales</taxon>
        <taxon>Verrucalvaceae</taxon>
        <taxon>Aphanomyces</taxon>
    </lineage>
</organism>
<dbReference type="GO" id="GO:0048015">
    <property type="term" value="P:phosphatidylinositol-mediated signaling"/>
    <property type="evidence" value="ECO:0007669"/>
    <property type="project" value="TreeGrafter"/>
</dbReference>
<feature type="domain" description="PH" evidence="7">
    <location>
        <begin position="933"/>
        <end position="1047"/>
    </location>
</feature>
<dbReference type="GO" id="GO:0005942">
    <property type="term" value="C:phosphatidylinositol 3-kinase complex"/>
    <property type="evidence" value="ECO:0007669"/>
    <property type="project" value="TreeGrafter"/>
</dbReference>
<evidence type="ECO:0008006" key="14">
    <source>
        <dbReference type="Google" id="ProtNLM"/>
    </source>
</evidence>
<dbReference type="PROSITE" id="PS00915">
    <property type="entry name" value="PI3_4_KINASE_1"/>
    <property type="match status" value="1"/>
</dbReference>
<feature type="domain" description="PH" evidence="7">
    <location>
        <begin position="510"/>
        <end position="611"/>
    </location>
</feature>
<dbReference type="InterPro" id="IPR035448">
    <property type="entry name" value="PI3Kc"/>
</dbReference>
<dbReference type="Pfam" id="PF00794">
    <property type="entry name" value="PI3K_rbd"/>
    <property type="match status" value="1"/>
</dbReference>
<evidence type="ECO:0000256" key="3">
    <source>
        <dbReference type="ARBA" id="ARBA00022777"/>
    </source>
</evidence>
<dbReference type="CDD" id="cd00821">
    <property type="entry name" value="PH"/>
    <property type="match status" value="1"/>
</dbReference>
<dbReference type="VEuPathDB" id="FungiDB:H257_06445"/>
<dbReference type="SUPFAM" id="SSF50729">
    <property type="entry name" value="PH domain-like"/>
    <property type="match status" value="2"/>
</dbReference>
<feature type="compositionally biased region" description="Basic and acidic residues" evidence="6">
    <location>
        <begin position="156"/>
        <end position="171"/>
    </location>
</feature>
<reference evidence="12 13" key="1">
    <citation type="submission" date="2018-08" db="EMBL/GenBank/DDBJ databases">
        <title>Aphanomyces genome sequencing and annotation.</title>
        <authorList>
            <person name="Minardi D."/>
            <person name="Oidtmann B."/>
            <person name="Van Der Giezen M."/>
            <person name="Studholme D.J."/>
        </authorList>
    </citation>
    <scope>NUCLEOTIDE SEQUENCE [LARGE SCALE GENOMIC DNA]</scope>
    <source>
        <strain evidence="12 13">D2</strain>
    </source>
</reference>
<dbReference type="PANTHER" id="PTHR10048:SF14">
    <property type="entry name" value="LD28067P"/>
    <property type="match status" value="1"/>
</dbReference>
<dbReference type="GO" id="GO:0005737">
    <property type="term" value="C:cytoplasm"/>
    <property type="evidence" value="ECO:0007669"/>
    <property type="project" value="TreeGrafter"/>
</dbReference>
<dbReference type="GO" id="GO:0005886">
    <property type="term" value="C:plasma membrane"/>
    <property type="evidence" value="ECO:0007669"/>
    <property type="project" value="TreeGrafter"/>
</dbReference>
<dbReference type="GO" id="GO:0035005">
    <property type="term" value="F:1-phosphatidylinositol-4-phosphate 3-kinase activity"/>
    <property type="evidence" value="ECO:0007669"/>
    <property type="project" value="TreeGrafter"/>
</dbReference>
<evidence type="ECO:0000259" key="9">
    <source>
        <dbReference type="PROSITE" id="PS51545"/>
    </source>
</evidence>
<dbReference type="SUPFAM" id="SSF54236">
    <property type="entry name" value="Ubiquitin-like"/>
    <property type="match status" value="1"/>
</dbReference>
<dbReference type="SMART" id="SM00145">
    <property type="entry name" value="PI3Ka"/>
    <property type="match status" value="1"/>
</dbReference>
<feature type="region of interest" description="Disordered" evidence="6">
    <location>
        <begin position="209"/>
        <end position="236"/>
    </location>
</feature>
<dbReference type="SMART" id="SM00233">
    <property type="entry name" value="PH"/>
    <property type="match status" value="2"/>
</dbReference>
<dbReference type="PROSITE" id="PS50290">
    <property type="entry name" value="PI3_4_KINASE_3"/>
    <property type="match status" value="1"/>
</dbReference>
<feature type="region of interest" description="Disordered" evidence="6">
    <location>
        <begin position="1"/>
        <end position="68"/>
    </location>
</feature>
<gene>
    <name evidence="12" type="ORF">DYB30_009544</name>
</gene>
<evidence type="ECO:0000259" key="7">
    <source>
        <dbReference type="PROSITE" id="PS50003"/>
    </source>
</evidence>
<comment type="caution">
    <text evidence="12">The sequence shown here is derived from an EMBL/GenBank/DDBJ whole genome shotgun (WGS) entry which is preliminary data.</text>
</comment>
<dbReference type="SUPFAM" id="SSF48371">
    <property type="entry name" value="ARM repeat"/>
    <property type="match status" value="1"/>
</dbReference>
<dbReference type="GO" id="GO:0016303">
    <property type="term" value="F:1-phosphatidylinositol-3-kinase activity"/>
    <property type="evidence" value="ECO:0007669"/>
    <property type="project" value="TreeGrafter"/>
</dbReference>
<dbReference type="Pfam" id="PF00169">
    <property type="entry name" value="PH"/>
    <property type="match status" value="2"/>
</dbReference>
<dbReference type="PROSITE" id="PS51547">
    <property type="entry name" value="C2_PI3K"/>
    <property type="match status" value="1"/>
</dbReference>
<dbReference type="InterPro" id="IPR000341">
    <property type="entry name" value="PI3K_Ras-bd_dom"/>
</dbReference>
<dbReference type="Gene3D" id="2.60.40.150">
    <property type="entry name" value="C2 domain"/>
    <property type="match status" value="1"/>
</dbReference>
<dbReference type="GO" id="GO:0016477">
    <property type="term" value="P:cell migration"/>
    <property type="evidence" value="ECO:0007669"/>
    <property type="project" value="TreeGrafter"/>
</dbReference>
<dbReference type="Gene3D" id="1.25.40.70">
    <property type="entry name" value="Phosphatidylinositol 3-kinase, accessory domain (PIK)"/>
    <property type="match status" value="1"/>
</dbReference>
<protein>
    <recommendedName>
        <fullName evidence="14">Phosphatidylinositol 3-kinase</fullName>
    </recommendedName>
</protein>
<dbReference type="GO" id="GO:0005524">
    <property type="term" value="F:ATP binding"/>
    <property type="evidence" value="ECO:0007669"/>
    <property type="project" value="UniProtKB-KW"/>
</dbReference>
<dbReference type="PROSITE" id="PS51545">
    <property type="entry name" value="PIK_HELICAL"/>
    <property type="match status" value="1"/>
</dbReference>
<feature type="domain" description="PI3K-RBD" evidence="10">
    <location>
        <begin position="616"/>
        <end position="714"/>
    </location>
</feature>
<dbReference type="PROSITE" id="PS50003">
    <property type="entry name" value="PH_DOMAIN"/>
    <property type="match status" value="2"/>
</dbReference>
<dbReference type="InterPro" id="IPR042236">
    <property type="entry name" value="PI3K_accessory_sf"/>
</dbReference>
<feature type="compositionally biased region" description="Polar residues" evidence="6">
    <location>
        <begin position="1"/>
        <end position="21"/>
    </location>
</feature>
<evidence type="ECO:0000313" key="13">
    <source>
        <dbReference type="Proteomes" id="UP000266643"/>
    </source>
</evidence>
<dbReference type="Gene3D" id="2.30.29.30">
    <property type="entry name" value="Pleckstrin-homology domain (PH domain)/Phosphotyrosine-binding domain (PTB)"/>
    <property type="match status" value="2"/>
</dbReference>
<dbReference type="InterPro" id="IPR011993">
    <property type="entry name" value="PH-like_dom_sf"/>
</dbReference>
<dbReference type="InterPro" id="IPR016024">
    <property type="entry name" value="ARM-type_fold"/>
</dbReference>
<comment type="similarity">
    <text evidence="5">Belongs to the PI3/PI4-kinase family.</text>
</comment>
<evidence type="ECO:0000256" key="4">
    <source>
        <dbReference type="ARBA" id="ARBA00022840"/>
    </source>
</evidence>
<accession>A0A397CB04</accession>
<feature type="domain" description="C2 PI3K-type" evidence="11">
    <location>
        <begin position="755"/>
        <end position="919"/>
    </location>
</feature>
<dbReference type="InterPro" id="IPR015433">
    <property type="entry name" value="PI3/4_kinase"/>
</dbReference>
<dbReference type="InterPro" id="IPR029071">
    <property type="entry name" value="Ubiquitin-like_domsf"/>
</dbReference>
<dbReference type="SUPFAM" id="SSF49562">
    <property type="entry name" value="C2 domain (Calcium/lipid-binding domain, CaLB)"/>
    <property type="match status" value="1"/>
</dbReference>
<dbReference type="InterPro" id="IPR001849">
    <property type="entry name" value="PH_domain"/>
</dbReference>
<feature type="domain" description="PIK helical" evidence="9">
    <location>
        <begin position="1077"/>
        <end position="1253"/>
    </location>
</feature>
<dbReference type="Gene3D" id="3.30.1010.10">
    <property type="entry name" value="Phosphatidylinositol 3-kinase Catalytic Subunit, Chain A, domain 4"/>
    <property type="match status" value="1"/>
</dbReference>
<evidence type="ECO:0000259" key="10">
    <source>
        <dbReference type="PROSITE" id="PS51546"/>
    </source>
</evidence>
<dbReference type="InterPro" id="IPR001263">
    <property type="entry name" value="PI3K_accessory_dom"/>
</dbReference>
<proteinExistence type="inferred from homology"/>
<dbReference type="InterPro" id="IPR011009">
    <property type="entry name" value="Kinase-like_dom_sf"/>
</dbReference>
<dbReference type="InterPro" id="IPR000403">
    <property type="entry name" value="PI3/4_kinase_cat_dom"/>
</dbReference>
<dbReference type="PROSITE" id="PS51546">
    <property type="entry name" value="PI3K_RBD"/>
    <property type="match status" value="1"/>
</dbReference>
<evidence type="ECO:0000256" key="6">
    <source>
        <dbReference type="SAM" id="MobiDB-lite"/>
    </source>
</evidence>
<dbReference type="PANTHER" id="PTHR10048">
    <property type="entry name" value="PHOSPHATIDYLINOSITOL KINASE"/>
    <property type="match status" value="1"/>
</dbReference>
<feature type="region of interest" description="Disordered" evidence="6">
    <location>
        <begin position="81"/>
        <end position="177"/>
    </location>
</feature>
<evidence type="ECO:0000259" key="11">
    <source>
        <dbReference type="PROSITE" id="PS51547"/>
    </source>
</evidence>
<evidence type="ECO:0000313" key="12">
    <source>
        <dbReference type="EMBL" id="RHY39906.1"/>
    </source>
</evidence>
<keyword evidence="3" id="KW-0418">Kinase</keyword>
<keyword evidence="2" id="KW-0547">Nucleotide-binding</keyword>
<dbReference type="CDD" id="cd00891">
    <property type="entry name" value="PI3Kc"/>
    <property type="match status" value="1"/>
</dbReference>
<dbReference type="SUPFAM" id="SSF56112">
    <property type="entry name" value="Protein kinase-like (PK-like)"/>
    <property type="match status" value="1"/>
</dbReference>
<name>A0A397CB04_APHAT</name>
<dbReference type="InterPro" id="IPR018936">
    <property type="entry name" value="PI3/4_kinase_CS"/>
</dbReference>
<feature type="region of interest" description="Disordered" evidence="6">
    <location>
        <begin position="389"/>
        <end position="416"/>
    </location>
</feature>
<sequence>MEPPNSQAIPRSTSPRSQGASSRKDSGHTRIHTTPSHPIQSSVETVPERLTNDAPPMASTGHFNVPIPTAHSRKLESVLEKYGGVGPSGSLASYPPSLISTNNQTTEPSPASANQSLPVTDQRRTFAPPREAALDGGSFDVESEADESESSTVDNPRVREPQERPPHKALDISRPWMEAMVPQDNGYEDDDDDDELYATNQAVKSFRQTKVSADLRRNQEFHDEDDMDHTTRAVKRFPHRPPVITCAHSDAPESVDGSSFYSATLHDPHYHANYDNTKEEEEEEVGGDFPSTAAVYNTRHNHPPARGHLPQGGNRLRTTSPAAYSPIVLADSSDSEDDPWTIDQRNQQVVLDGHMKYMRTFSEDNSVGSSPANSLVLDSVYETVVQPSAAGVIEPPSSTSRRTPHQRRDSTDPVSTWYPAPALVHTTAQDSVSAHVRGILQRKLKRLSKEALEIKACMPEYRLEKADWMLARKRQSDLHLLTISVVARLPMDVLDSTSGPSELSNRSVSSTSHCGYLLKRGQVNVAMQRRYMVLQHNQLVYYKTNPELNKGGWFGKEKPRGSLHLANVSLVRPYLTTLTLELVTTNRTWVLQAETDGDYKAWARAICRSVPYQVVDVVFRRMFQLAQVDASNVNEVRVVALPSYTVLETVEHIFVNYVQMAGALPLKPVDPSDFCLKVTGYRDYMVNPTASLDQYSHVQDCLCTKTTLCLTILHRNCIATSIQQAILGDHQRLSAGSEQQSPAAVKTYVDPVVGSGKYLYPVQFAVHQVQSLSRQDKSTHVVVVADLVYGGERLEKVADSAEVRLVGGTNGGKRGGRWPQPPRWHKSALNVSALPKETRLVLTVYGFQPPQTDKWTLLATGGVNVFDADDMLIQGDLTLPLLEGPPSSCYTGPLSQLVQMDQPFIQITVATPNLPVKFDWNTHWGPVESRDRSLDRSGWLSERPLTGLAWTDKWVQLTQSTRSLVLFADNKSTGGPHQSLPLDGATVEATDALNRRHTTKLTPSTRREQQTWAFQLQLQGSSRVYVLAARTRHERDAWVKTIQLVASSSDVLSDMTSRDSDQTTRTSLIGQFAKPVGLAQAAADLGEFDYLVQVIDENPLYQLCGFEKAVLWRHRRALLGSFEALPRLLTCVNWLDPGQKADLLALLPSWTSPRHPTSYIALLECVDSCVRRFAVDRLAKLNDSAFRQIIPQLVQAVKGDAHHTSPLSSLLMERALTTPTPLGVDLFWALKVETHVPQHRERFGLLLNAYVDVCCAATRSMLHLQDTLFAEGGRLEVVCAEIKRLKASGASDKDMQASLHSQLDLLNAALPVHTYQLPVDSRVEVGKLVVPNCRVMSSAKLPLWLEFENAEAGTVAVIFKSGDDLRQDVLVLQLLRVMDDLWRDNSMDLALDPYRCVATGPTTGLVQVVPHAATTAAIQSRSNRGILGAFHLDCFSNWIDQHNTTPKKVKAAKDLFRRSCAGYCVASLVLGIGDRHNDNLMVTTSGRYFHIDFGHFLGYFKYVPLLGMVNIKRERTPFVFTPQMSHVFGGEHSPGFAKFIKTGADALNVVRRHFHVLMSLLLLMLPAQLPELRHRDDLNYVVDAIAPEMSPQDAALMFEDLVRQCHSCKWKQYDNAAHLAYHA</sequence>
<evidence type="ECO:0000256" key="5">
    <source>
        <dbReference type="PROSITE-ProRule" id="PRU00880"/>
    </source>
</evidence>
<evidence type="ECO:0000259" key="8">
    <source>
        <dbReference type="PROSITE" id="PS50290"/>
    </source>
</evidence>
<evidence type="ECO:0000256" key="1">
    <source>
        <dbReference type="ARBA" id="ARBA00022679"/>
    </source>
</evidence>
<keyword evidence="1" id="KW-0808">Transferase</keyword>
<dbReference type="InterPro" id="IPR035892">
    <property type="entry name" value="C2_domain_sf"/>
</dbReference>
<dbReference type="InterPro" id="IPR036940">
    <property type="entry name" value="PI3/4_kinase_cat_sf"/>
</dbReference>
<dbReference type="Proteomes" id="UP000266643">
    <property type="component" value="Unassembled WGS sequence"/>
</dbReference>
<dbReference type="GO" id="GO:0043491">
    <property type="term" value="P:phosphatidylinositol 3-kinase/protein kinase B signal transduction"/>
    <property type="evidence" value="ECO:0007669"/>
    <property type="project" value="TreeGrafter"/>
</dbReference>
<dbReference type="InterPro" id="IPR002420">
    <property type="entry name" value="PI3K-type_C2_dom"/>
</dbReference>
<evidence type="ECO:0000256" key="2">
    <source>
        <dbReference type="ARBA" id="ARBA00022741"/>
    </source>
</evidence>
<feature type="compositionally biased region" description="Polar residues" evidence="6">
    <location>
        <begin position="98"/>
        <end position="119"/>
    </location>
</feature>
<keyword evidence="4" id="KW-0067">ATP-binding</keyword>
<feature type="domain" description="PI3K/PI4K catalytic" evidence="8">
    <location>
        <begin position="1329"/>
        <end position="1610"/>
    </location>
</feature>
<dbReference type="Pfam" id="PF00613">
    <property type="entry name" value="PI3Ka"/>
    <property type="match status" value="1"/>
</dbReference>
<dbReference type="SMART" id="SM00146">
    <property type="entry name" value="PI3Kc"/>
    <property type="match status" value="1"/>
</dbReference>
<dbReference type="Gene3D" id="1.10.1070.11">
    <property type="entry name" value="Phosphatidylinositol 3-/4-kinase, catalytic domain"/>
    <property type="match status" value="1"/>
</dbReference>
<dbReference type="Gene3D" id="3.10.20.90">
    <property type="entry name" value="Phosphatidylinositol 3-kinase Catalytic Subunit, Chain A, domain 1"/>
    <property type="match status" value="1"/>
</dbReference>
<dbReference type="Pfam" id="PF00454">
    <property type="entry name" value="PI3_PI4_kinase"/>
    <property type="match status" value="1"/>
</dbReference>